<proteinExistence type="predicted"/>
<sequence length="81" mass="9395">MTRDLIYRHVVSSEVFGKIDHAIWNFTWRWSRRRHPNLGGLGVVTLPGYPTRRARMLVKLNLSPPPLTYGFGFSKSKCTSY</sequence>
<dbReference type="InterPro" id="IPR013597">
    <property type="entry name" value="Mat_intron_G2"/>
</dbReference>
<evidence type="ECO:0000259" key="1">
    <source>
        <dbReference type="Pfam" id="PF08388"/>
    </source>
</evidence>
<name>A0A1W1H7M7_9BACT</name>
<dbReference type="Pfam" id="PF08388">
    <property type="entry name" value="GIIM"/>
    <property type="match status" value="1"/>
</dbReference>
<keyword evidence="3" id="KW-1185">Reference proteome</keyword>
<feature type="domain" description="Group II intron maturase-specific" evidence="1">
    <location>
        <begin position="7"/>
        <end position="37"/>
    </location>
</feature>
<gene>
    <name evidence="2" type="ORF">MTBBW1_1380037</name>
</gene>
<dbReference type="EMBL" id="FWEV01000044">
    <property type="protein sequence ID" value="SLM28490.1"/>
    <property type="molecule type" value="Genomic_DNA"/>
</dbReference>
<evidence type="ECO:0000313" key="2">
    <source>
        <dbReference type="EMBL" id="SLM28490.1"/>
    </source>
</evidence>
<protein>
    <recommendedName>
        <fullName evidence="1">Group II intron maturase-specific domain-containing protein</fullName>
    </recommendedName>
</protein>
<accession>A0A1W1H7M7</accession>
<dbReference type="AlphaFoldDB" id="A0A1W1H7M7"/>
<dbReference type="STRING" id="1246637.MTBBW1_1380037"/>
<evidence type="ECO:0000313" key="3">
    <source>
        <dbReference type="Proteomes" id="UP000191931"/>
    </source>
</evidence>
<reference evidence="2 3" key="1">
    <citation type="submission" date="2017-03" db="EMBL/GenBank/DDBJ databases">
        <authorList>
            <person name="Afonso C.L."/>
            <person name="Miller P.J."/>
            <person name="Scott M.A."/>
            <person name="Spackman E."/>
            <person name="Goraichik I."/>
            <person name="Dimitrov K.M."/>
            <person name="Suarez D.L."/>
            <person name="Swayne D.E."/>
        </authorList>
    </citation>
    <scope>NUCLEOTIDE SEQUENCE [LARGE SCALE GENOMIC DNA]</scope>
    <source>
        <strain evidence="2">PRJEB14757</strain>
    </source>
</reference>
<organism evidence="2 3">
    <name type="scientific">Desulfamplus magnetovallimortis</name>
    <dbReference type="NCBI Taxonomy" id="1246637"/>
    <lineage>
        <taxon>Bacteria</taxon>
        <taxon>Pseudomonadati</taxon>
        <taxon>Thermodesulfobacteriota</taxon>
        <taxon>Desulfobacteria</taxon>
        <taxon>Desulfobacterales</taxon>
        <taxon>Desulfobacteraceae</taxon>
        <taxon>Desulfamplus</taxon>
    </lineage>
</organism>
<dbReference type="Proteomes" id="UP000191931">
    <property type="component" value="Unassembled WGS sequence"/>
</dbReference>